<dbReference type="GO" id="GO:0046872">
    <property type="term" value="F:metal ion binding"/>
    <property type="evidence" value="ECO:0007669"/>
    <property type="project" value="UniProtKB-KW"/>
</dbReference>
<comment type="cofactor">
    <cofactor evidence="1">
        <name>FMN</name>
        <dbReference type="ChEBI" id="CHEBI:58210"/>
    </cofactor>
</comment>
<evidence type="ECO:0000256" key="7">
    <source>
        <dbReference type="ARBA" id="ARBA00022723"/>
    </source>
</evidence>
<keyword evidence="11" id="KW-0408">Iron</keyword>
<dbReference type="Gene3D" id="3.40.50.80">
    <property type="entry name" value="Nucleotide-binding domain of ferredoxin-NADP reductase (FNR) module"/>
    <property type="match status" value="1"/>
</dbReference>
<dbReference type="Pfam" id="PF00175">
    <property type="entry name" value="NAD_binding_1"/>
    <property type="match status" value="1"/>
</dbReference>
<evidence type="ECO:0000256" key="9">
    <source>
        <dbReference type="ARBA" id="ARBA00022860"/>
    </source>
</evidence>
<evidence type="ECO:0000259" key="12">
    <source>
        <dbReference type="Pfam" id="PF00175"/>
    </source>
</evidence>
<dbReference type="GO" id="GO:0005516">
    <property type="term" value="F:calmodulin binding"/>
    <property type="evidence" value="ECO:0007669"/>
    <property type="project" value="UniProtKB-KW"/>
</dbReference>
<dbReference type="EMBL" id="JAVRJZ010000002">
    <property type="protein sequence ID" value="KAK2726182.1"/>
    <property type="molecule type" value="Genomic_DNA"/>
</dbReference>
<dbReference type="InterPro" id="IPR001433">
    <property type="entry name" value="OxRdtase_FAD/NAD-bd"/>
</dbReference>
<evidence type="ECO:0000256" key="1">
    <source>
        <dbReference type="ARBA" id="ARBA00001917"/>
    </source>
</evidence>
<keyword evidence="8" id="KW-0521">NADP</keyword>
<evidence type="ECO:0000256" key="6">
    <source>
        <dbReference type="ARBA" id="ARBA00022643"/>
    </source>
</evidence>
<evidence type="ECO:0000256" key="11">
    <source>
        <dbReference type="ARBA" id="ARBA00023004"/>
    </source>
</evidence>
<evidence type="ECO:0000256" key="5">
    <source>
        <dbReference type="ARBA" id="ARBA00022617"/>
    </source>
</evidence>
<dbReference type="PANTHER" id="PTHR43410">
    <property type="entry name" value="NITRIC OXIDE SYNTHASE OXYGENASE"/>
    <property type="match status" value="1"/>
</dbReference>
<dbReference type="SUPFAM" id="SSF52343">
    <property type="entry name" value="Ferredoxin reductase-like, C-terminal NADP-linked domain"/>
    <property type="match status" value="1"/>
</dbReference>
<keyword evidence="10" id="KW-0560">Oxidoreductase</keyword>
<proteinExistence type="inferred from homology"/>
<dbReference type="GO" id="GO:0004517">
    <property type="term" value="F:nitric-oxide synthase activity"/>
    <property type="evidence" value="ECO:0007669"/>
    <property type="project" value="UniProtKB-EC"/>
</dbReference>
<dbReference type="AlphaFoldDB" id="A0AA88ISV9"/>
<comment type="cofactor">
    <cofactor evidence="2">
        <name>heme b</name>
        <dbReference type="ChEBI" id="CHEBI:60344"/>
    </cofactor>
</comment>
<sequence>MVGPGTGIAPFRSFWQEKLAMSKKEPQGELLLLFGCRTKEMDLYHDEKEYMRRKEILTLLPLALSREPKIKKSYVQDRLLENDHAQHVFDLIVRKRGHFYVCGDCTMAEAVSKVLRTVFQNIGHMTPEEADEYFLHMQDDGRYHEDIFGITLRAAEVHSKTHESAKTQIEQQN</sequence>
<feature type="domain" description="Oxidoreductase FAD/NAD(P)-binding" evidence="12">
    <location>
        <begin position="1"/>
        <end position="112"/>
    </location>
</feature>
<dbReference type="InterPro" id="IPR050607">
    <property type="entry name" value="NOS"/>
</dbReference>
<evidence type="ECO:0000256" key="2">
    <source>
        <dbReference type="ARBA" id="ARBA00001970"/>
    </source>
</evidence>
<comment type="similarity">
    <text evidence="3">Belongs to the NOS family.</text>
</comment>
<keyword evidence="7" id="KW-0479">Metal-binding</keyword>
<accession>A0AA88ISV9</accession>
<protein>
    <recommendedName>
        <fullName evidence="4">nitric-oxide synthase (NADPH)</fullName>
        <ecNumber evidence="4">1.14.13.39</ecNumber>
    </recommendedName>
</protein>
<keyword evidence="5" id="KW-0349">Heme</keyword>
<keyword evidence="9" id="KW-0112">Calmodulin-binding</keyword>
<gene>
    <name evidence="13" type="ORF">QYM36_000583</name>
</gene>
<keyword evidence="6" id="KW-0285">Flavoprotein</keyword>
<comment type="caution">
    <text evidence="13">The sequence shown here is derived from an EMBL/GenBank/DDBJ whole genome shotgun (WGS) entry which is preliminary data.</text>
</comment>
<evidence type="ECO:0000313" key="13">
    <source>
        <dbReference type="EMBL" id="KAK2726182.1"/>
    </source>
</evidence>
<evidence type="ECO:0000256" key="10">
    <source>
        <dbReference type="ARBA" id="ARBA00023002"/>
    </source>
</evidence>
<evidence type="ECO:0000256" key="8">
    <source>
        <dbReference type="ARBA" id="ARBA00022857"/>
    </source>
</evidence>
<organism evidence="13 14">
    <name type="scientific">Artemia franciscana</name>
    <name type="common">Brine shrimp</name>
    <name type="synonym">Artemia sanfranciscana</name>
    <dbReference type="NCBI Taxonomy" id="6661"/>
    <lineage>
        <taxon>Eukaryota</taxon>
        <taxon>Metazoa</taxon>
        <taxon>Ecdysozoa</taxon>
        <taxon>Arthropoda</taxon>
        <taxon>Crustacea</taxon>
        <taxon>Branchiopoda</taxon>
        <taxon>Anostraca</taxon>
        <taxon>Artemiidae</taxon>
        <taxon>Artemia</taxon>
    </lineage>
</organism>
<dbReference type="PANTHER" id="PTHR43410:SF1">
    <property type="entry name" value="NITRIC OXIDE SYNTHASE"/>
    <property type="match status" value="1"/>
</dbReference>
<dbReference type="EC" id="1.14.13.39" evidence="4"/>
<dbReference type="InterPro" id="IPR039261">
    <property type="entry name" value="FNR_nucleotide-bd"/>
</dbReference>
<reference evidence="13" key="1">
    <citation type="submission" date="2023-07" db="EMBL/GenBank/DDBJ databases">
        <title>Chromosome-level genome assembly of Artemia franciscana.</title>
        <authorList>
            <person name="Jo E."/>
        </authorList>
    </citation>
    <scope>NUCLEOTIDE SEQUENCE</scope>
    <source>
        <tissue evidence="13">Whole body</tissue>
    </source>
</reference>
<dbReference type="Proteomes" id="UP001187531">
    <property type="component" value="Unassembled WGS sequence"/>
</dbReference>
<keyword evidence="14" id="KW-1185">Reference proteome</keyword>
<name>A0AA88ISV9_ARTSF</name>
<keyword evidence="6" id="KW-0288">FMN</keyword>
<evidence type="ECO:0000256" key="4">
    <source>
        <dbReference type="ARBA" id="ARBA00012989"/>
    </source>
</evidence>
<evidence type="ECO:0000313" key="14">
    <source>
        <dbReference type="Proteomes" id="UP001187531"/>
    </source>
</evidence>
<evidence type="ECO:0000256" key="3">
    <source>
        <dbReference type="ARBA" id="ARBA00006267"/>
    </source>
</evidence>